<dbReference type="Pfam" id="PF00023">
    <property type="entry name" value="Ank"/>
    <property type="match status" value="1"/>
</dbReference>
<evidence type="ECO:0000313" key="3">
    <source>
        <dbReference type="Proteomes" id="UP000507470"/>
    </source>
</evidence>
<dbReference type="PANTHER" id="PTHR22677">
    <property type="entry name" value="ANKYRIN REPEAT DOMAIN-CONTAINING PROTEIN 60"/>
    <property type="match status" value="1"/>
</dbReference>
<dbReference type="PANTHER" id="PTHR22677:SF4">
    <property type="entry name" value="USHER SYNDROME TYPE-1G PROTEIN-LIKE PROTEIN"/>
    <property type="match status" value="1"/>
</dbReference>
<dbReference type="InterPro" id="IPR036770">
    <property type="entry name" value="Ankyrin_rpt-contain_sf"/>
</dbReference>
<dbReference type="SMART" id="SM00248">
    <property type="entry name" value="ANK"/>
    <property type="match status" value="4"/>
</dbReference>
<dbReference type="OrthoDB" id="539213at2759"/>
<organism evidence="2 3">
    <name type="scientific">Mytilus coruscus</name>
    <name type="common">Sea mussel</name>
    <dbReference type="NCBI Taxonomy" id="42192"/>
    <lineage>
        <taxon>Eukaryota</taxon>
        <taxon>Metazoa</taxon>
        <taxon>Spiralia</taxon>
        <taxon>Lophotrochozoa</taxon>
        <taxon>Mollusca</taxon>
        <taxon>Bivalvia</taxon>
        <taxon>Autobranchia</taxon>
        <taxon>Pteriomorphia</taxon>
        <taxon>Mytilida</taxon>
        <taxon>Mytiloidea</taxon>
        <taxon>Mytilidae</taxon>
        <taxon>Mytilinae</taxon>
        <taxon>Mytilus</taxon>
    </lineage>
</organism>
<dbReference type="SUPFAM" id="SSF48403">
    <property type="entry name" value="Ankyrin repeat"/>
    <property type="match status" value="1"/>
</dbReference>
<feature type="repeat" description="ANK" evidence="1">
    <location>
        <begin position="5"/>
        <end position="33"/>
    </location>
</feature>
<sequence length="160" mass="18218">MLGAPLYLAIAFGHTDIVRLLIKQNCDIDLHEWFTITPLYVATVCNHIEIVEILLEHGCDINMRNDENESLLHVASKLGYVDIVKLLLNNNCDINICNKKRESPLHAASKCMGCVLGVVDKVFKHDGFNFELLLLLHQRKTKVSYDDYVEVVKLLLMRNA</sequence>
<protein>
    <submittedName>
        <fullName evidence="2">Uncharacterized protein</fullName>
    </submittedName>
</protein>
<proteinExistence type="predicted"/>
<gene>
    <name evidence="2" type="ORF">MCOR_8290</name>
</gene>
<accession>A0A6J8AJ28</accession>
<keyword evidence="1" id="KW-0040">ANK repeat</keyword>
<dbReference type="Pfam" id="PF12796">
    <property type="entry name" value="Ank_2"/>
    <property type="match status" value="1"/>
</dbReference>
<dbReference type="AlphaFoldDB" id="A0A6J8AJ28"/>
<name>A0A6J8AJ28_MYTCO</name>
<dbReference type="InterPro" id="IPR039323">
    <property type="entry name" value="ANKRD_45/46/60"/>
</dbReference>
<evidence type="ECO:0000256" key="1">
    <source>
        <dbReference type="PROSITE-ProRule" id="PRU00023"/>
    </source>
</evidence>
<keyword evidence="3" id="KW-1185">Reference proteome</keyword>
<feature type="repeat" description="ANK" evidence="1">
    <location>
        <begin position="67"/>
        <end position="99"/>
    </location>
</feature>
<dbReference type="PROSITE" id="PS50297">
    <property type="entry name" value="ANK_REP_REGION"/>
    <property type="match status" value="3"/>
</dbReference>
<dbReference type="InterPro" id="IPR002110">
    <property type="entry name" value="Ankyrin_rpt"/>
</dbReference>
<dbReference type="PROSITE" id="PS50088">
    <property type="entry name" value="ANK_REPEAT"/>
    <property type="match status" value="3"/>
</dbReference>
<feature type="repeat" description="ANK" evidence="1">
    <location>
        <begin position="34"/>
        <end position="66"/>
    </location>
</feature>
<dbReference type="Proteomes" id="UP000507470">
    <property type="component" value="Unassembled WGS sequence"/>
</dbReference>
<dbReference type="EMBL" id="CACVKT020001503">
    <property type="protein sequence ID" value="CAC5368890.1"/>
    <property type="molecule type" value="Genomic_DNA"/>
</dbReference>
<evidence type="ECO:0000313" key="2">
    <source>
        <dbReference type="EMBL" id="CAC5368890.1"/>
    </source>
</evidence>
<reference evidence="2 3" key="1">
    <citation type="submission" date="2020-06" db="EMBL/GenBank/DDBJ databases">
        <authorList>
            <person name="Li R."/>
            <person name="Bekaert M."/>
        </authorList>
    </citation>
    <scope>NUCLEOTIDE SEQUENCE [LARGE SCALE GENOMIC DNA]</scope>
    <source>
        <strain evidence="3">wild</strain>
    </source>
</reference>
<dbReference type="Gene3D" id="1.25.40.20">
    <property type="entry name" value="Ankyrin repeat-containing domain"/>
    <property type="match status" value="2"/>
</dbReference>